<dbReference type="SUPFAM" id="SSF48403">
    <property type="entry name" value="Ankyrin repeat"/>
    <property type="match status" value="1"/>
</dbReference>
<feature type="region of interest" description="Disordered" evidence="1">
    <location>
        <begin position="1"/>
        <end position="53"/>
    </location>
</feature>
<evidence type="ECO:0000256" key="1">
    <source>
        <dbReference type="SAM" id="MobiDB-lite"/>
    </source>
</evidence>
<dbReference type="AlphaFoldDB" id="A0A0E9ND73"/>
<keyword evidence="3" id="KW-1185">Reference proteome</keyword>
<dbReference type="OMA" id="THESRYQ"/>
<dbReference type="InterPro" id="IPR036770">
    <property type="entry name" value="Ankyrin_rpt-contain_sf"/>
</dbReference>
<name>A0A0E9ND73_SAICN</name>
<dbReference type="Gene3D" id="1.25.40.20">
    <property type="entry name" value="Ankyrin repeat-containing domain"/>
    <property type="match status" value="1"/>
</dbReference>
<protein>
    <submittedName>
        <fullName evidence="2">Uncharacterized protein</fullName>
    </submittedName>
</protein>
<proteinExistence type="predicted"/>
<reference evidence="2 3" key="3">
    <citation type="journal article" date="2015" name="Genome Announc.">
        <title>Draft Genome Sequence of the Archiascomycetous Yeast Saitoella complicata.</title>
        <authorList>
            <person name="Yamauchi K."/>
            <person name="Kondo S."/>
            <person name="Hamamoto M."/>
            <person name="Takahashi Y."/>
            <person name="Ogura Y."/>
            <person name="Hayashi T."/>
            <person name="Nishida H."/>
        </authorList>
    </citation>
    <scope>NUCLEOTIDE SEQUENCE [LARGE SCALE GENOMIC DNA]</scope>
    <source>
        <strain evidence="2 3">NRRL Y-17804</strain>
    </source>
</reference>
<reference evidence="2 3" key="1">
    <citation type="journal article" date="2011" name="J. Gen. Appl. Microbiol.">
        <title>Draft genome sequencing of the enigmatic yeast Saitoella complicata.</title>
        <authorList>
            <person name="Nishida H."/>
            <person name="Hamamoto M."/>
            <person name="Sugiyama J."/>
        </authorList>
    </citation>
    <scope>NUCLEOTIDE SEQUENCE [LARGE SCALE GENOMIC DNA]</scope>
    <source>
        <strain evidence="2 3">NRRL Y-17804</strain>
    </source>
</reference>
<organism evidence="2 3">
    <name type="scientific">Saitoella complicata (strain BCRC 22490 / CBS 7301 / JCM 7358 / NBRC 10748 / NRRL Y-17804)</name>
    <dbReference type="NCBI Taxonomy" id="698492"/>
    <lineage>
        <taxon>Eukaryota</taxon>
        <taxon>Fungi</taxon>
        <taxon>Dikarya</taxon>
        <taxon>Ascomycota</taxon>
        <taxon>Taphrinomycotina</taxon>
        <taxon>Taphrinomycotina incertae sedis</taxon>
        <taxon>Saitoella</taxon>
    </lineage>
</organism>
<comment type="caution">
    <text evidence="2">The sequence shown here is derived from an EMBL/GenBank/DDBJ whole genome shotgun (WGS) entry which is preliminary data.</text>
</comment>
<evidence type="ECO:0000313" key="2">
    <source>
        <dbReference type="EMBL" id="GAO47753.1"/>
    </source>
</evidence>
<gene>
    <name evidence="2" type="ORF">G7K_1952-t1</name>
</gene>
<dbReference type="Proteomes" id="UP000033140">
    <property type="component" value="Unassembled WGS sequence"/>
</dbReference>
<evidence type="ECO:0000313" key="3">
    <source>
        <dbReference type="Proteomes" id="UP000033140"/>
    </source>
</evidence>
<sequence length="301" mass="33845">MPFLEGRSRITSSRKRSLSPTADHDPPSPPKRHKISSNNDEPPPREPEPGSSYLENLPYELISRIFASSSNPHLPLTSRTLFHTFESNASTDTHLKLSFILSMCGQKHHVTRRFLEKGWFRNIFGVEVLEMYERSVLTPYAYRDATDGGGIPPVGVVTRVEKGYMRVKPPEIPDRLFREPRLQEKLLLLEALINRNFTISRHNPYPLTNLLRLPNPPLTYVRLLLTHGGCNIHASSDAALLQCVKMGRFELVKMLVEEFGADVNGKGVLRKAVDGGRREMVEWLMGKGSVPGVGLLLGMKG</sequence>
<dbReference type="EMBL" id="BACD03000011">
    <property type="protein sequence ID" value="GAO47753.1"/>
    <property type="molecule type" value="Genomic_DNA"/>
</dbReference>
<reference evidence="2 3" key="2">
    <citation type="journal article" date="2014" name="J. Gen. Appl. Microbiol.">
        <title>The early diverging ascomycetous budding yeast Saitoella complicata has three histone deacetylases belonging to the Clr6, Hos2, and Rpd3 lineages.</title>
        <authorList>
            <person name="Nishida H."/>
            <person name="Matsumoto T."/>
            <person name="Kondo S."/>
            <person name="Hamamoto M."/>
            <person name="Yoshikawa H."/>
        </authorList>
    </citation>
    <scope>NUCLEOTIDE SEQUENCE [LARGE SCALE GENOMIC DNA]</scope>
    <source>
        <strain evidence="2 3">NRRL Y-17804</strain>
    </source>
</reference>
<accession>A0A0E9ND73</accession>